<dbReference type="AlphaFoldDB" id="A0A7M5WYH7"/>
<keyword evidence="1" id="KW-0732">Signal</keyword>
<sequence length="372" mass="42537">MKWIPIFYLYMMQILLCKAEDTAIQYQRYIPGQSTASSKTKERIKITYTRVILKKNKILDITPYQKIVVSKLLLCYDKCFESDGQCLSLNIKDLGLHGFECQLLNTDSFLRPNSLISQTGTQHVIIKDLCSIPTPCENGTRCVPNYTNRTRQCIFHPTSCKYWEDYEPGMQSGYREVYRNSDPSAIKITVYCDVSNGGGWLMITNVTITANNLVGNVNLGGSINEMTQEIMQSGYWTLDGRHLTYFNRDMFKITQIRYYCSKPIVGRVVHVISNATSICGQNFVGIVIGSQDRSEACIGNALTRLEDDTSLVLSNPSNTKLFVGNAVNKNRYYWVPFWVPGLHHFSFGGNRYHCDDNMHVNDFVGQWEIYIR</sequence>
<feature type="signal peptide" evidence="1">
    <location>
        <begin position="1"/>
        <end position="19"/>
    </location>
</feature>
<dbReference type="RefSeq" id="XP_066935428.1">
    <property type="nucleotide sequence ID" value="XM_067079327.1"/>
</dbReference>
<feature type="chain" id="PRO_5029625071" description="Fibrinogen C-terminal domain-containing protein" evidence="1">
    <location>
        <begin position="20"/>
        <end position="372"/>
    </location>
</feature>
<proteinExistence type="predicted"/>
<evidence type="ECO:0000313" key="2">
    <source>
        <dbReference type="EnsemblMetazoa" id="CLYHEMP014581.1"/>
    </source>
</evidence>
<name>A0A7M5WYH7_9CNID</name>
<reference evidence="2" key="1">
    <citation type="submission" date="2021-01" db="UniProtKB">
        <authorList>
            <consortium name="EnsemblMetazoa"/>
        </authorList>
    </citation>
    <scope>IDENTIFICATION</scope>
</reference>
<evidence type="ECO:0000313" key="3">
    <source>
        <dbReference type="Proteomes" id="UP000594262"/>
    </source>
</evidence>
<evidence type="ECO:0008006" key="4">
    <source>
        <dbReference type="Google" id="ProtNLM"/>
    </source>
</evidence>
<dbReference type="GeneID" id="136823027"/>
<accession>A0A7M5WYH7</accession>
<dbReference type="Proteomes" id="UP000594262">
    <property type="component" value="Unplaced"/>
</dbReference>
<dbReference type="EnsemblMetazoa" id="CLYHEMT014581.1">
    <property type="protein sequence ID" value="CLYHEMP014581.1"/>
    <property type="gene ID" value="CLYHEMG014581"/>
</dbReference>
<keyword evidence="3" id="KW-1185">Reference proteome</keyword>
<evidence type="ECO:0000256" key="1">
    <source>
        <dbReference type="SAM" id="SignalP"/>
    </source>
</evidence>
<protein>
    <recommendedName>
        <fullName evidence="4">Fibrinogen C-terminal domain-containing protein</fullName>
    </recommendedName>
</protein>
<organism evidence="2 3">
    <name type="scientific">Clytia hemisphaerica</name>
    <dbReference type="NCBI Taxonomy" id="252671"/>
    <lineage>
        <taxon>Eukaryota</taxon>
        <taxon>Metazoa</taxon>
        <taxon>Cnidaria</taxon>
        <taxon>Hydrozoa</taxon>
        <taxon>Hydroidolina</taxon>
        <taxon>Leptothecata</taxon>
        <taxon>Obeliida</taxon>
        <taxon>Clytiidae</taxon>
        <taxon>Clytia</taxon>
    </lineage>
</organism>